<evidence type="ECO:0000259" key="9">
    <source>
        <dbReference type="PROSITE" id="PS50145"/>
    </source>
</evidence>
<dbReference type="Pfam" id="PF02176">
    <property type="entry name" value="zf-TRAF"/>
    <property type="match status" value="2"/>
</dbReference>
<dbReference type="InterPro" id="IPR001293">
    <property type="entry name" value="Znf_TRAF"/>
</dbReference>
<evidence type="ECO:0000256" key="6">
    <source>
        <dbReference type="ARBA" id="ARBA00022833"/>
    </source>
</evidence>
<dbReference type="SUPFAM" id="SSF49599">
    <property type="entry name" value="TRAF domain-like"/>
    <property type="match status" value="2"/>
</dbReference>
<reference evidence="10" key="2">
    <citation type="submission" date="2024-06" db="UniProtKB">
        <authorList>
            <consortium name="EnsemblMetazoa"/>
        </authorList>
    </citation>
    <scope>IDENTIFICATION</scope>
</reference>
<name>A0AAN0IRC9_AMPQE</name>
<dbReference type="InterPro" id="IPR008974">
    <property type="entry name" value="TRAF-like"/>
</dbReference>
<dbReference type="EnsemblMetazoa" id="XM_011409183.1">
    <property type="protein sequence ID" value="XP_011407485.1"/>
    <property type="gene ID" value="LOC105314804"/>
</dbReference>
<dbReference type="PANTHER" id="PTHR10131:SF94">
    <property type="entry name" value="TNF RECEPTOR-ASSOCIATED FACTOR 4"/>
    <property type="match status" value="1"/>
</dbReference>
<dbReference type="GO" id="GO:0005737">
    <property type="term" value="C:cytoplasm"/>
    <property type="evidence" value="ECO:0007669"/>
    <property type="project" value="UniProtKB-SubCell"/>
</dbReference>
<keyword evidence="4" id="KW-0677">Repeat</keyword>
<proteinExistence type="predicted"/>
<keyword evidence="3 7" id="KW-0479">Metal-binding</keyword>
<accession>A0AAN0IRC9</accession>
<dbReference type="Proteomes" id="UP000007879">
    <property type="component" value="Unassembled WGS sequence"/>
</dbReference>
<dbReference type="GO" id="GO:0043122">
    <property type="term" value="P:regulation of canonical NF-kappaB signal transduction"/>
    <property type="evidence" value="ECO:0007669"/>
    <property type="project" value="TreeGrafter"/>
</dbReference>
<feature type="domain" description="RING-type" evidence="8">
    <location>
        <begin position="26"/>
        <end position="67"/>
    </location>
</feature>
<evidence type="ECO:0000259" key="8">
    <source>
        <dbReference type="PROSITE" id="PS50089"/>
    </source>
</evidence>
<evidence type="ECO:0000256" key="3">
    <source>
        <dbReference type="ARBA" id="ARBA00022723"/>
    </source>
</evidence>
<keyword evidence="5 7" id="KW-0863">Zinc-finger</keyword>
<keyword evidence="11" id="KW-1185">Reference proteome</keyword>
<sequence>MATEVGAQGGYRYTFTDGETSQEYQCHICTLVARDPQQVTCCGKIYCKSCLESSKKKRQKLTCPDCNKQLTGKYFEDMRAEQGIKSLEIYCTNTDSGCQWMGAIKDIDTHLSISCPYQQVPCTNGCGAMVQRIEMEAHVTDDCQRSLVKCQHCQREGSRQLMTSNNHLNKCPNYPVRCNNDECEEVIPRRLQAAHHMTCPKAIVACEYSNIGCNRKMKREEKEEHSRESVEEHLQLAVRKIEKLELKTINSKVFRLTEFLQKKTQNKFWNSSDFYTSPRGYRMRLRNHLSKS</sequence>
<evidence type="ECO:0000313" key="11">
    <source>
        <dbReference type="Proteomes" id="UP000007879"/>
    </source>
</evidence>
<dbReference type="Gene3D" id="3.30.40.10">
    <property type="entry name" value="Zinc/RING finger domain, C3HC4 (zinc finger)"/>
    <property type="match status" value="3"/>
</dbReference>
<dbReference type="InterPro" id="IPR001841">
    <property type="entry name" value="Znf_RING"/>
</dbReference>
<protein>
    <recommendedName>
        <fullName evidence="12">RING-type domain-containing protein</fullName>
    </recommendedName>
</protein>
<dbReference type="GeneID" id="105314804"/>
<keyword evidence="6 7" id="KW-0862">Zinc</keyword>
<keyword evidence="2" id="KW-0963">Cytoplasm</keyword>
<dbReference type="AlphaFoldDB" id="A0AAN0IRC9"/>
<dbReference type="SUPFAM" id="SSF57850">
    <property type="entry name" value="RING/U-box"/>
    <property type="match status" value="1"/>
</dbReference>
<evidence type="ECO:0000256" key="4">
    <source>
        <dbReference type="ARBA" id="ARBA00022737"/>
    </source>
</evidence>
<dbReference type="InterPro" id="IPR013083">
    <property type="entry name" value="Znf_RING/FYVE/PHD"/>
</dbReference>
<reference evidence="11" key="1">
    <citation type="journal article" date="2010" name="Nature">
        <title>The Amphimedon queenslandica genome and the evolution of animal complexity.</title>
        <authorList>
            <person name="Srivastava M."/>
            <person name="Simakov O."/>
            <person name="Chapman J."/>
            <person name="Fahey B."/>
            <person name="Gauthier M.E."/>
            <person name="Mitros T."/>
            <person name="Richards G.S."/>
            <person name="Conaco C."/>
            <person name="Dacre M."/>
            <person name="Hellsten U."/>
            <person name="Larroux C."/>
            <person name="Putnam N.H."/>
            <person name="Stanke M."/>
            <person name="Adamska M."/>
            <person name="Darling A."/>
            <person name="Degnan S.M."/>
            <person name="Oakley T.H."/>
            <person name="Plachetzki D.C."/>
            <person name="Zhai Y."/>
            <person name="Adamski M."/>
            <person name="Calcino A."/>
            <person name="Cummins S.F."/>
            <person name="Goodstein D.M."/>
            <person name="Harris C."/>
            <person name="Jackson D.J."/>
            <person name="Leys S.P."/>
            <person name="Shu S."/>
            <person name="Woodcroft B.J."/>
            <person name="Vervoort M."/>
            <person name="Kosik K.S."/>
            <person name="Manning G."/>
            <person name="Degnan B.M."/>
            <person name="Rokhsar D.S."/>
        </authorList>
    </citation>
    <scope>NUCLEOTIDE SEQUENCE [LARGE SCALE GENOMIC DNA]</scope>
</reference>
<evidence type="ECO:0000256" key="1">
    <source>
        <dbReference type="ARBA" id="ARBA00004496"/>
    </source>
</evidence>
<comment type="subcellular location">
    <subcellularLocation>
        <location evidence="1">Cytoplasm</location>
    </subcellularLocation>
</comment>
<feature type="zinc finger region" description="TRAF-type" evidence="7">
    <location>
        <begin position="167"/>
        <end position="221"/>
    </location>
</feature>
<evidence type="ECO:0008006" key="12">
    <source>
        <dbReference type="Google" id="ProtNLM"/>
    </source>
</evidence>
<dbReference type="GO" id="GO:0008270">
    <property type="term" value="F:zinc ion binding"/>
    <property type="evidence" value="ECO:0007669"/>
    <property type="project" value="UniProtKB-KW"/>
</dbReference>
<feature type="domain" description="TRAF-type" evidence="9">
    <location>
        <begin position="109"/>
        <end position="162"/>
    </location>
</feature>
<dbReference type="Gene3D" id="2.60.210.10">
    <property type="entry name" value="Apoptosis, Tumor Necrosis Factor Receptor Associated Protein 2, Chain A"/>
    <property type="match status" value="1"/>
</dbReference>
<organism evidence="10 11">
    <name type="scientific">Amphimedon queenslandica</name>
    <name type="common">Sponge</name>
    <dbReference type="NCBI Taxonomy" id="400682"/>
    <lineage>
        <taxon>Eukaryota</taxon>
        <taxon>Metazoa</taxon>
        <taxon>Porifera</taxon>
        <taxon>Demospongiae</taxon>
        <taxon>Heteroscleromorpha</taxon>
        <taxon>Haplosclerida</taxon>
        <taxon>Niphatidae</taxon>
        <taxon>Amphimedon</taxon>
    </lineage>
</organism>
<feature type="zinc finger region" description="TRAF-type" evidence="7">
    <location>
        <begin position="109"/>
        <end position="162"/>
    </location>
</feature>
<dbReference type="RefSeq" id="XP_011407485.1">
    <property type="nucleotide sequence ID" value="XM_011409183.1"/>
</dbReference>
<evidence type="ECO:0000256" key="5">
    <source>
        <dbReference type="ARBA" id="ARBA00022771"/>
    </source>
</evidence>
<evidence type="ECO:0000313" key="10">
    <source>
        <dbReference type="EnsemblMetazoa" id="XP_011407485.1"/>
    </source>
</evidence>
<dbReference type="PANTHER" id="PTHR10131">
    <property type="entry name" value="TNF RECEPTOR ASSOCIATED FACTOR"/>
    <property type="match status" value="1"/>
</dbReference>
<feature type="domain" description="TRAF-type" evidence="9">
    <location>
        <begin position="167"/>
        <end position="221"/>
    </location>
</feature>
<evidence type="ECO:0000256" key="2">
    <source>
        <dbReference type="ARBA" id="ARBA00022490"/>
    </source>
</evidence>
<dbReference type="KEGG" id="aqu:105314804"/>
<dbReference type="PROSITE" id="PS50145">
    <property type="entry name" value="ZF_TRAF"/>
    <property type="match status" value="2"/>
</dbReference>
<dbReference type="PROSITE" id="PS50089">
    <property type="entry name" value="ZF_RING_2"/>
    <property type="match status" value="1"/>
</dbReference>
<evidence type="ECO:0000256" key="7">
    <source>
        <dbReference type="PROSITE-ProRule" id="PRU00207"/>
    </source>
</evidence>